<feature type="transmembrane region" description="Helical" evidence="1">
    <location>
        <begin position="194"/>
        <end position="216"/>
    </location>
</feature>
<feature type="transmembrane region" description="Helical" evidence="1">
    <location>
        <begin position="36"/>
        <end position="58"/>
    </location>
</feature>
<protein>
    <submittedName>
        <fullName evidence="2">Uncharacterized protein</fullName>
    </submittedName>
</protein>
<dbReference type="AlphaFoldDB" id="A0A806KFA8"/>
<reference evidence="2" key="1">
    <citation type="submission" date="2012-03" db="EMBL/GenBank/DDBJ databases">
        <title>Functional metagenomics reveals considerable lignocellulase gene clusters in the gut microbiome of a wood-feeding higher termite.</title>
        <authorList>
            <person name="Liu N."/>
        </authorList>
    </citation>
    <scope>NUCLEOTIDE SEQUENCE</scope>
</reference>
<keyword evidence="1" id="KW-1133">Transmembrane helix</keyword>
<keyword evidence="1" id="KW-0472">Membrane</keyword>
<organism evidence="2">
    <name type="scientific">uncultured bacterium contig00032</name>
    <dbReference type="NCBI Taxonomy" id="1181521"/>
    <lineage>
        <taxon>Bacteria</taxon>
        <taxon>environmental samples</taxon>
    </lineage>
</organism>
<evidence type="ECO:0000313" key="2">
    <source>
        <dbReference type="EMBL" id="AGS51703.1"/>
    </source>
</evidence>
<sequence>MSNFILFLIILFLAIALGIAYNKLVIKEFSGGKRKTASVFTFLFFIFFAISLFVTISIKKYVNSTINSYSAKMENYVKDNYPDNLFVKNGIDFDLINDNISQIDGIVSEFKSLLPSHNDIGVNKKIYDFIVDYAMNEMQGLLATGLQSAQNAVNSSANIVNPFIDGNNVLTISSITSGLSATAMKHINVISLRTIILLGIPSLVFIVFTLIFSIRIKIKNRK</sequence>
<proteinExistence type="predicted"/>
<accession>A0A806KFA8</accession>
<dbReference type="EMBL" id="JQ844168">
    <property type="protein sequence ID" value="AGS51703.1"/>
    <property type="molecule type" value="Genomic_DNA"/>
</dbReference>
<evidence type="ECO:0000256" key="1">
    <source>
        <dbReference type="SAM" id="Phobius"/>
    </source>
</evidence>
<keyword evidence="1" id="KW-0812">Transmembrane</keyword>
<name>A0A806KFA8_9BACT</name>